<organism evidence="7 8">
    <name type="scientific">Roseitalea porphyridii</name>
    <dbReference type="NCBI Taxonomy" id="1852022"/>
    <lineage>
        <taxon>Bacteria</taxon>
        <taxon>Pseudomonadati</taxon>
        <taxon>Pseudomonadota</taxon>
        <taxon>Alphaproteobacteria</taxon>
        <taxon>Hyphomicrobiales</taxon>
        <taxon>Ahrensiaceae</taxon>
        <taxon>Roseitalea</taxon>
    </lineage>
</organism>
<dbReference type="InterPro" id="IPR015424">
    <property type="entry name" value="PyrdxlP-dep_Trfase"/>
</dbReference>
<feature type="domain" description="Aromatic amino acid beta-eliminating lyase/threonine aldolase" evidence="6">
    <location>
        <begin position="2"/>
        <end position="291"/>
    </location>
</feature>
<keyword evidence="5" id="KW-0456">Lyase</keyword>
<evidence type="ECO:0000256" key="5">
    <source>
        <dbReference type="PIRNR" id="PIRNR038940"/>
    </source>
</evidence>
<evidence type="ECO:0000256" key="4">
    <source>
        <dbReference type="ARBA" id="ARBA00022898"/>
    </source>
</evidence>
<dbReference type="InterPro" id="IPR001597">
    <property type="entry name" value="ArAA_b-elim_lyase/Thr_aldolase"/>
</dbReference>
<dbReference type="EMBL" id="CP036532">
    <property type="protein sequence ID" value="QBK31752.1"/>
    <property type="molecule type" value="Genomic_DNA"/>
</dbReference>
<protein>
    <recommendedName>
        <fullName evidence="5">L-threonine aldolase</fullName>
        <ecNumber evidence="5">4.1.2.48</ecNumber>
    </recommendedName>
</protein>
<comment type="similarity">
    <text evidence="2 5">Belongs to the threonine aldolase family.</text>
</comment>
<comment type="catalytic activity">
    <reaction evidence="5">
        <text>L-allo-threonine = acetaldehyde + glycine</text>
        <dbReference type="Rhea" id="RHEA:26209"/>
        <dbReference type="ChEBI" id="CHEBI:15343"/>
        <dbReference type="ChEBI" id="CHEBI:57305"/>
        <dbReference type="ChEBI" id="CHEBI:58585"/>
        <dbReference type="EC" id="4.1.2.48"/>
    </reaction>
</comment>
<evidence type="ECO:0000313" key="8">
    <source>
        <dbReference type="Proteomes" id="UP000293719"/>
    </source>
</evidence>
<comment type="function">
    <text evidence="5">Catalyzes the cleavage of L-allo-threonine and L-threonine to glycine and acetaldehyde.</text>
</comment>
<comment type="subunit">
    <text evidence="3">Homotetramer.</text>
</comment>
<keyword evidence="8" id="KW-1185">Reference proteome</keyword>
<dbReference type="PANTHER" id="PTHR48097:SF5">
    <property type="entry name" value="LOW SPECIFICITY L-THREONINE ALDOLASE"/>
    <property type="match status" value="1"/>
</dbReference>
<accession>A0A4P6V2W8</accession>
<dbReference type="SUPFAM" id="SSF53383">
    <property type="entry name" value="PLP-dependent transferases"/>
    <property type="match status" value="1"/>
</dbReference>
<dbReference type="InterPro" id="IPR026273">
    <property type="entry name" value="Low_specificity_L-TA_bact"/>
</dbReference>
<evidence type="ECO:0000256" key="2">
    <source>
        <dbReference type="ARBA" id="ARBA00006966"/>
    </source>
</evidence>
<reference evidence="7 8" key="1">
    <citation type="journal article" date="2017" name="Int. J. Syst. Evol. Microbiol.">
        <title>Roseitalea porphyridii gen. nov., sp. nov., isolated from a red alga, and reclassification of Hoeflea suaedae Chung et al. 2013 as Pseudohoeflea suaedae gen. nov., comb. nov.</title>
        <authorList>
            <person name="Hyeon J.W."/>
            <person name="Jeong S.E."/>
            <person name="Baek K."/>
            <person name="Jeon C.O."/>
        </authorList>
    </citation>
    <scope>NUCLEOTIDE SEQUENCE [LARGE SCALE GENOMIC DNA]</scope>
    <source>
        <strain evidence="7 8">MA7-20</strain>
    </source>
</reference>
<dbReference type="GO" id="GO:0008732">
    <property type="term" value="F:L-allo-threonine aldolase activity"/>
    <property type="evidence" value="ECO:0007669"/>
    <property type="project" value="RHEA"/>
</dbReference>
<dbReference type="PANTHER" id="PTHR48097">
    <property type="entry name" value="L-THREONINE ALDOLASE-RELATED"/>
    <property type="match status" value="1"/>
</dbReference>
<dbReference type="GO" id="GO:0006567">
    <property type="term" value="P:L-threonine catabolic process"/>
    <property type="evidence" value="ECO:0007669"/>
    <property type="project" value="UniProtKB-UniRule"/>
</dbReference>
<evidence type="ECO:0000256" key="1">
    <source>
        <dbReference type="ARBA" id="ARBA00001933"/>
    </source>
</evidence>
<gene>
    <name evidence="7" type="ORF">E0E05_14760</name>
</gene>
<dbReference type="AlphaFoldDB" id="A0A4P6V2W8"/>
<dbReference type="Proteomes" id="UP000293719">
    <property type="component" value="Chromosome"/>
</dbReference>
<proteinExistence type="inferred from homology"/>
<keyword evidence="4 5" id="KW-0663">Pyridoxal phosphate</keyword>
<evidence type="ECO:0000256" key="3">
    <source>
        <dbReference type="ARBA" id="ARBA00011881"/>
    </source>
</evidence>
<name>A0A4P6V2W8_9HYPH</name>
<evidence type="ECO:0000259" key="6">
    <source>
        <dbReference type="Pfam" id="PF01212"/>
    </source>
</evidence>
<sequence length="352" mass="36840">MQFASDNWAGAHPEIAANIARHAGGFAPANGDGPLDADVADTFGALFETDPSVHYVGTGTAGNALALSATSVPGGVVFAHSEAHVRVDECGAPEFYTPGLKIEAVDGPLGRFDPEALERRIAHVAAGGLNAGQPQAVSVSQLTEAGTVYTPGQIAAIAKVAHAHGLPVHMDGSRFANALVALGCSPAEMTWKAGVDLVSFGATKNGCFCAEALVIFDSARARHMDQLRKRSGQLFSKARFVSAQFEAYFAEDRWLDLARHANRMGAAVARAVEEAPGFRLAWRPDANEVFAIAPTRAVEALADNGARFSPWQPPRAEAGLVGADERMIRFVASFATAPADVEALAEALKAIG</sequence>
<dbReference type="Pfam" id="PF01212">
    <property type="entry name" value="Beta_elim_lyase"/>
    <property type="match status" value="1"/>
</dbReference>
<evidence type="ECO:0000313" key="7">
    <source>
        <dbReference type="EMBL" id="QBK31752.1"/>
    </source>
</evidence>
<dbReference type="OrthoDB" id="9774495at2"/>
<dbReference type="Gene3D" id="3.40.640.10">
    <property type="entry name" value="Type I PLP-dependent aspartate aminotransferase-like (Major domain)"/>
    <property type="match status" value="1"/>
</dbReference>
<dbReference type="GeneID" id="90768565"/>
<comment type="catalytic activity">
    <reaction evidence="5">
        <text>L-threonine = acetaldehyde + glycine</text>
        <dbReference type="Rhea" id="RHEA:19625"/>
        <dbReference type="ChEBI" id="CHEBI:15343"/>
        <dbReference type="ChEBI" id="CHEBI:57305"/>
        <dbReference type="ChEBI" id="CHEBI:57926"/>
        <dbReference type="EC" id="4.1.2.48"/>
    </reaction>
</comment>
<dbReference type="RefSeq" id="WP_131617402.1">
    <property type="nucleotide sequence ID" value="NZ_CP036532.1"/>
</dbReference>
<dbReference type="PIRSF" id="PIRSF038940">
    <property type="entry name" value="Low_specificity_LTA"/>
    <property type="match status" value="1"/>
</dbReference>
<dbReference type="InterPro" id="IPR015422">
    <property type="entry name" value="PyrdxlP-dep_Trfase_small"/>
</dbReference>
<dbReference type="KEGG" id="rpod:E0E05_14760"/>
<dbReference type="InterPro" id="IPR015421">
    <property type="entry name" value="PyrdxlP-dep_Trfase_major"/>
</dbReference>
<comment type="cofactor">
    <cofactor evidence="1 5">
        <name>pyridoxal 5'-phosphate</name>
        <dbReference type="ChEBI" id="CHEBI:597326"/>
    </cofactor>
</comment>
<dbReference type="Gene3D" id="3.90.1150.10">
    <property type="entry name" value="Aspartate Aminotransferase, domain 1"/>
    <property type="match status" value="1"/>
</dbReference>
<dbReference type="EC" id="4.1.2.48" evidence="5"/>